<proteinExistence type="predicted"/>
<gene>
    <name evidence="1" type="ORF">CEXT_497911</name>
</gene>
<keyword evidence="2" id="KW-1185">Reference proteome</keyword>
<name>A0AAV4TFS6_CAEEX</name>
<accession>A0AAV4TFS6</accession>
<protein>
    <submittedName>
        <fullName evidence="1">Uncharacterized protein</fullName>
    </submittedName>
</protein>
<dbReference type="EMBL" id="BPLR01011022">
    <property type="protein sequence ID" value="GIY43742.1"/>
    <property type="molecule type" value="Genomic_DNA"/>
</dbReference>
<organism evidence="1 2">
    <name type="scientific">Caerostris extrusa</name>
    <name type="common">Bark spider</name>
    <name type="synonym">Caerostris bankana</name>
    <dbReference type="NCBI Taxonomy" id="172846"/>
    <lineage>
        <taxon>Eukaryota</taxon>
        <taxon>Metazoa</taxon>
        <taxon>Ecdysozoa</taxon>
        <taxon>Arthropoda</taxon>
        <taxon>Chelicerata</taxon>
        <taxon>Arachnida</taxon>
        <taxon>Araneae</taxon>
        <taxon>Araneomorphae</taxon>
        <taxon>Entelegynae</taxon>
        <taxon>Araneoidea</taxon>
        <taxon>Araneidae</taxon>
        <taxon>Caerostris</taxon>
    </lineage>
</organism>
<evidence type="ECO:0000313" key="2">
    <source>
        <dbReference type="Proteomes" id="UP001054945"/>
    </source>
</evidence>
<evidence type="ECO:0000313" key="1">
    <source>
        <dbReference type="EMBL" id="GIY43742.1"/>
    </source>
</evidence>
<sequence>MKELALLFSRAEFSHIFPETPEMFPFFPGLPRFESNIRIRRSTYPDLWFYPIFRLSAIAYCRVYWSFGCRTGFDATGICSNQKSAQGTELGS</sequence>
<dbReference type="Proteomes" id="UP001054945">
    <property type="component" value="Unassembled WGS sequence"/>
</dbReference>
<comment type="caution">
    <text evidence="1">The sequence shown here is derived from an EMBL/GenBank/DDBJ whole genome shotgun (WGS) entry which is preliminary data.</text>
</comment>
<dbReference type="AlphaFoldDB" id="A0AAV4TFS6"/>
<reference evidence="1 2" key="1">
    <citation type="submission" date="2021-06" db="EMBL/GenBank/DDBJ databases">
        <title>Caerostris extrusa draft genome.</title>
        <authorList>
            <person name="Kono N."/>
            <person name="Arakawa K."/>
        </authorList>
    </citation>
    <scope>NUCLEOTIDE SEQUENCE [LARGE SCALE GENOMIC DNA]</scope>
</reference>